<dbReference type="InterPro" id="IPR021491">
    <property type="entry name" value="DUF3145"/>
</dbReference>
<name>A0A6J6NQM3_9ZZZZ</name>
<accession>A0A6J6NQM3</accession>
<dbReference type="AlphaFoldDB" id="A0A6J6NQM3"/>
<evidence type="ECO:0000313" key="1">
    <source>
        <dbReference type="EMBL" id="CAB4688839.1"/>
    </source>
</evidence>
<dbReference type="Pfam" id="PF11343">
    <property type="entry name" value="DUF3145"/>
    <property type="match status" value="1"/>
</dbReference>
<gene>
    <name evidence="1" type="ORF">UFOPK2370_00812</name>
</gene>
<protein>
    <submittedName>
        <fullName evidence="1">Unannotated protein</fullName>
    </submittedName>
</protein>
<proteinExistence type="predicted"/>
<dbReference type="EMBL" id="CAEZXK010000019">
    <property type="protein sequence ID" value="CAB4688839.1"/>
    <property type="molecule type" value="Genomic_DNA"/>
</dbReference>
<reference evidence="1" key="1">
    <citation type="submission" date="2020-05" db="EMBL/GenBank/DDBJ databases">
        <authorList>
            <person name="Chiriac C."/>
            <person name="Salcher M."/>
            <person name="Ghai R."/>
            <person name="Kavagutti S V."/>
        </authorList>
    </citation>
    <scope>NUCLEOTIDE SEQUENCE</scope>
</reference>
<organism evidence="1">
    <name type="scientific">freshwater metagenome</name>
    <dbReference type="NCBI Taxonomy" id="449393"/>
    <lineage>
        <taxon>unclassified sequences</taxon>
        <taxon>metagenomes</taxon>
        <taxon>ecological metagenomes</taxon>
    </lineage>
</organism>
<sequence>MIAIRTQGMVHIHSAPAALLPHVEWALGRLLGGPVGLQWTPQPLKPTQFRAETAWQSDPSFGAVLSSELLGWGSICFEIVQDEADGQPGWRWAYTPTLGLFQSQIDAFGNVLVSEHRLMAIAENPGSTAADLTAQLRLAIGAPWDAELEKLRSASEDRSVIWLKTASN</sequence>